<evidence type="ECO:0000313" key="2">
    <source>
        <dbReference type="EMBL" id="KAF5185286.1"/>
    </source>
</evidence>
<keyword evidence="3" id="KW-1185">Reference proteome</keyword>
<dbReference type="EMBL" id="JABWDY010030906">
    <property type="protein sequence ID" value="KAF5185286.1"/>
    <property type="molecule type" value="Genomic_DNA"/>
</dbReference>
<dbReference type="Proteomes" id="UP000554482">
    <property type="component" value="Unassembled WGS sequence"/>
</dbReference>
<dbReference type="InterPro" id="IPR013187">
    <property type="entry name" value="F-box-assoc_dom_typ3"/>
</dbReference>
<organism evidence="2 3">
    <name type="scientific">Thalictrum thalictroides</name>
    <name type="common">Rue-anemone</name>
    <name type="synonym">Anemone thalictroides</name>
    <dbReference type="NCBI Taxonomy" id="46969"/>
    <lineage>
        <taxon>Eukaryota</taxon>
        <taxon>Viridiplantae</taxon>
        <taxon>Streptophyta</taxon>
        <taxon>Embryophyta</taxon>
        <taxon>Tracheophyta</taxon>
        <taxon>Spermatophyta</taxon>
        <taxon>Magnoliopsida</taxon>
        <taxon>Ranunculales</taxon>
        <taxon>Ranunculaceae</taxon>
        <taxon>Thalictroideae</taxon>
        <taxon>Thalictrum</taxon>
    </lineage>
</organism>
<evidence type="ECO:0000259" key="1">
    <source>
        <dbReference type="Pfam" id="PF08268"/>
    </source>
</evidence>
<dbReference type="NCBIfam" id="TIGR01640">
    <property type="entry name" value="F_box_assoc_1"/>
    <property type="match status" value="1"/>
</dbReference>
<proteinExistence type="predicted"/>
<comment type="caution">
    <text evidence="2">The sequence shown here is derived from an EMBL/GenBank/DDBJ whole genome shotgun (WGS) entry which is preliminary data.</text>
</comment>
<dbReference type="InterPro" id="IPR017451">
    <property type="entry name" value="F-box-assoc_interact_dom"/>
</dbReference>
<sequence>MMTTAASKQRIKIDLRFASPDRHCMSFLYGSHNGFLLFKNIHCDTVLFIWNPITHEKLILDTDSLCHAPCAFYFHPKSREHRVLLRFYNKATRLFEFIVVSLETKLSRAITTSFSHPPFLEKNPIILNGALHWPVDGVQYETLNGIQLPCSNSIIAFDMDREEVLQTISHPGNQCAPSADYLHINMQIIDMEGKLCYCDCNPSYYSCTEIRLWILEDYEKQVWVKRHVVNTDSIMNSIGEKYRASERPMFKNYIELVHMYGDELLINLFSKFLFLCNLQSGTFRRAGEKRIGVSTRIRPVAHINTLVSLKKMDGRHA</sequence>
<name>A0A7J6VJJ7_THATH</name>
<dbReference type="AlphaFoldDB" id="A0A7J6VJJ7"/>
<gene>
    <name evidence="2" type="ORF">FRX31_025126</name>
</gene>
<dbReference type="OrthoDB" id="637689at2759"/>
<dbReference type="Pfam" id="PF08268">
    <property type="entry name" value="FBA_3"/>
    <property type="match status" value="1"/>
</dbReference>
<reference evidence="2 3" key="1">
    <citation type="submission" date="2020-06" db="EMBL/GenBank/DDBJ databases">
        <title>Transcriptomic and genomic resources for Thalictrum thalictroides and T. hernandezii: Facilitating candidate gene discovery in an emerging model plant lineage.</title>
        <authorList>
            <person name="Arias T."/>
            <person name="Riano-Pachon D.M."/>
            <person name="Di Stilio V.S."/>
        </authorList>
    </citation>
    <scope>NUCLEOTIDE SEQUENCE [LARGE SCALE GENOMIC DNA]</scope>
    <source>
        <strain evidence="3">cv. WT478/WT964</strain>
        <tissue evidence="2">Leaves</tissue>
    </source>
</reference>
<evidence type="ECO:0000313" key="3">
    <source>
        <dbReference type="Proteomes" id="UP000554482"/>
    </source>
</evidence>
<feature type="domain" description="F-box associated beta-propeller type 3" evidence="1">
    <location>
        <begin position="11"/>
        <end position="291"/>
    </location>
</feature>
<accession>A0A7J6VJJ7</accession>
<dbReference type="PANTHER" id="PTHR31111:SF136">
    <property type="entry name" value="F-BOX ASSOCIATED DOMAIN-CONTAINING PROTEIN"/>
    <property type="match status" value="1"/>
</dbReference>
<protein>
    <submittedName>
        <fullName evidence="2">F-box domain</fullName>
    </submittedName>
</protein>
<dbReference type="PANTHER" id="PTHR31111">
    <property type="entry name" value="BNAA05G37150D PROTEIN-RELATED"/>
    <property type="match status" value="1"/>
</dbReference>